<proteinExistence type="predicted"/>
<name>A0A1S0Z7L5_SALET</name>
<dbReference type="RefSeq" id="WP_000213330.1">
    <property type="nucleotide sequence ID" value="NZ_QWDP01000013.1"/>
</dbReference>
<dbReference type="AlphaFoldDB" id="A0A1S0Z7L5"/>
<sequence>MTTRPLYAQGLIVLALFTPLSGVMAATPTVSPAPPPPSMSAYLSPEADDHNGVNDTVYQMLTEAGKTEGFRGGKAQRAWELRQSLEQRARQLDNTYLFSPLISRQGWLPPVIAEATSLATITDKQMRTANHVYNILVPERFVSNPPGWRQYLFAGLSVQSAPTDAVIPRNRAERTVWQNAIKKGWQEGRQSADDTLAANFNRLTRDYTGMMRYSLLVKQKMITPPVIAEQQQSVSGSREELMLGDKVRDLKQRAGFDLDKKKWEPLIQTRATQ</sequence>
<protein>
    <submittedName>
        <fullName evidence="2">Conjugal transfer protein</fullName>
    </submittedName>
</protein>
<feature type="chain" id="PRO_5010229236" evidence="1">
    <location>
        <begin position="26"/>
        <end position="273"/>
    </location>
</feature>
<dbReference type="Pfam" id="PF16932">
    <property type="entry name" value="T4SS_TraI"/>
    <property type="match status" value="1"/>
</dbReference>
<evidence type="ECO:0000256" key="1">
    <source>
        <dbReference type="SAM" id="SignalP"/>
    </source>
</evidence>
<gene>
    <name evidence="2" type="ORF">A7T00_27380</name>
</gene>
<keyword evidence="1" id="KW-0732">Signal</keyword>
<comment type="caution">
    <text evidence="2">The sequence shown here is derived from an EMBL/GenBank/DDBJ whole genome shotgun (WGS) entry which is preliminary data.</text>
</comment>
<reference evidence="2" key="1">
    <citation type="submission" date="2016-09" db="EMBL/GenBank/DDBJ databases">
        <title>Whole genome sequencing of Salmonella enterica.</title>
        <authorList>
            <person name="Bell R."/>
        </authorList>
    </citation>
    <scope>NUCLEOTIDE SEQUENCE [LARGE SCALE GENOMIC DNA]</scope>
    <source>
        <strain evidence="2">CFSAN044978</strain>
    </source>
</reference>
<organism evidence="2">
    <name type="scientific">Salmonella enterica subsp. enterica serovar Saintpaul</name>
    <dbReference type="NCBI Taxonomy" id="90105"/>
    <lineage>
        <taxon>Bacteria</taxon>
        <taxon>Pseudomonadati</taxon>
        <taxon>Pseudomonadota</taxon>
        <taxon>Gammaproteobacteria</taxon>
        <taxon>Enterobacterales</taxon>
        <taxon>Enterobacteriaceae</taxon>
        <taxon>Salmonella</taxon>
    </lineage>
</organism>
<dbReference type="InterPro" id="IPR031618">
    <property type="entry name" value="T4SS_TraI"/>
</dbReference>
<dbReference type="EMBL" id="MLZC01000020">
    <property type="protein sequence ID" value="OHG60665.1"/>
    <property type="molecule type" value="Genomic_DNA"/>
</dbReference>
<evidence type="ECO:0000313" key="2">
    <source>
        <dbReference type="EMBL" id="OHG60665.1"/>
    </source>
</evidence>
<accession>A0A1S0Z7L5</accession>
<feature type="signal peptide" evidence="1">
    <location>
        <begin position="1"/>
        <end position="25"/>
    </location>
</feature>